<name>A0A330HXV7_9HYPH</name>
<dbReference type="EMBL" id="QMBP01000001">
    <property type="protein sequence ID" value="RAZ92668.1"/>
    <property type="molecule type" value="Genomic_DNA"/>
</dbReference>
<dbReference type="OrthoDB" id="8101056at2"/>
<dbReference type="AlphaFoldDB" id="A0A330HXV7"/>
<feature type="region of interest" description="Disordered" evidence="1">
    <location>
        <begin position="91"/>
        <end position="111"/>
    </location>
</feature>
<gene>
    <name evidence="2" type="ORF">DPM33_01940</name>
</gene>
<comment type="caution">
    <text evidence="2">The sequence shown here is derived from an EMBL/GenBank/DDBJ whole genome shotgun (WGS) entry which is preliminary data.</text>
</comment>
<evidence type="ECO:0000313" key="2">
    <source>
        <dbReference type="EMBL" id="RAZ92668.1"/>
    </source>
</evidence>
<feature type="region of interest" description="Disordered" evidence="1">
    <location>
        <begin position="1"/>
        <end position="37"/>
    </location>
</feature>
<proteinExistence type="predicted"/>
<reference evidence="2 3" key="1">
    <citation type="submission" date="2018-07" db="EMBL/GenBank/DDBJ databases">
        <title>Diversity of Mesorhizobium strains in Brazil.</title>
        <authorList>
            <person name="Helene L.C.F."/>
            <person name="Dall'Agnol R."/>
            <person name="Delamuta J.R.M."/>
            <person name="Hungria M."/>
        </authorList>
    </citation>
    <scope>NUCLEOTIDE SEQUENCE [LARGE SCALE GENOMIC DNA]</scope>
    <source>
        <strain evidence="2 3">AC99b</strain>
    </source>
</reference>
<feature type="compositionally biased region" description="Polar residues" evidence="1">
    <location>
        <begin position="94"/>
        <end position="111"/>
    </location>
</feature>
<accession>A0A330HXV7</accession>
<evidence type="ECO:0008006" key="4">
    <source>
        <dbReference type="Google" id="ProtNLM"/>
    </source>
</evidence>
<sequence>MASRSAIPRSFSGPKLGAAPHLPAGIFSPYSDGEKGRCCRRFRQSPTLQEKRRRSKQPLLPVTIRGEVPGRAMRGSADVHAIGPAEIKALRGPKTNSTLPNSTSLLFSERK</sequence>
<protein>
    <recommendedName>
        <fullName evidence="4">Propionyl-coenzyme A carboxylase alpha polypeptide</fullName>
    </recommendedName>
</protein>
<evidence type="ECO:0000313" key="3">
    <source>
        <dbReference type="Proteomes" id="UP000251558"/>
    </source>
</evidence>
<evidence type="ECO:0000256" key="1">
    <source>
        <dbReference type="SAM" id="MobiDB-lite"/>
    </source>
</evidence>
<keyword evidence="3" id="KW-1185">Reference proteome</keyword>
<dbReference type="Proteomes" id="UP000251558">
    <property type="component" value="Unassembled WGS sequence"/>
</dbReference>
<organism evidence="2 3">
    <name type="scientific">Mesorhizobium hawassense</name>
    <dbReference type="NCBI Taxonomy" id="1209954"/>
    <lineage>
        <taxon>Bacteria</taxon>
        <taxon>Pseudomonadati</taxon>
        <taxon>Pseudomonadota</taxon>
        <taxon>Alphaproteobacteria</taxon>
        <taxon>Hyphomicrobiales</taxon>
        <taxon>Phyllobacteriaceae</taxon>
        <taxon>Mesorhizobium</taxon>
    </lineage>
</organism>